<dbReference type="Proteomes" id="UP000290909">
    <property type="component" value="Chromosome"/>
</dbReference>
<dbReference type="STRING" id="1408416.GCA_000702765_00399"/>
<dbReference type="Pfam" id="PF00403">
    <property type="entry name" value="HMA"/>
    <property type="match status" value="1"/>
</dbReference>
<dbReference type="EMBL" id="LR215050">
    <property type="protein sequence ID" value="VEU82935.1"/>
    <property type="molecule type" value="Genomic_DNA"/>
</dbReference>
<reference evidence="2 3" key="1">
    <citation type="submission" date="2019-01" db="EMBL/GenBank/DDBJ databases">
        <authorList>
            <consortium name="Pathogen Informatics"/>
        </authorList>
    </citation>
    <scope>NUCLEOTIDE SEQUENCE [LARGE SCALE GENOMIC DNA]</scope>
    <source>
        <strain evidence="2 3">NCTC10172</strain>
    </source>
</reference>
<accession>A0A449BKD7</accession>
<dbReference type="AlphaFoldDB" id="A0A449BKD7"/>
<protein>
    <submittedName>
        <fullName evidence="2">Copper chaperone</fullName>
    </submittedName>
</protein>
<sequence>MKIKVNDMSCKHCVAKIEKELIMNGVQSKISLEEKTVDIKDKDQDKAMGAIKAAGYTPTV</sequence>
<evidence type="ECO:0000259" key="1">
    <source>
        <dbReference type="Pfam" id="PF00403"/>
    </source>
</evidence>
<dbReference type="SUPFAM" id="SSF55008">
    <property type="entry name" value="HMA, heavy metal-associated domain"/>
    <property type="match status" value="1"/>
</dbReference>
<proteinExistence type="predicted"/>
<dbReference type="CDD" id="cd00371">
    <property type="entry name" value="HMA"/>
    <property type="match status" value="1"/>
</dbReference>
<feature type="domain" description="HMA" evidence="1">
    <location>
        <begin position="3"/>
        <end position="42"/>
    </location>
</feature>
<dbReference type="InterPro" id="IPR036163">
    <property type="entry name" value="HMA_dom_sf"/>
</dbReference>
<name>A0A449BKD7_9MOLU</name>
<dbReference type="RefSeq" id="WP_035368578.1">
    <property type="nucleotide sequence ID" value="NZ_LR215050.1"/>
</dbReference>
<evidence type="ECO:0000313" key="2">
    <source>
        <dbReference type="EMBL" id="VEU82935.1"/>
    </source>
</evidence>
<dbReference type="KEGG" id="ahk:NCTC10172_00962"/>
<keyword evidence="3" id="KW-1185">Reference proteome</keyword>
<evidence type="ECO:0000313" key="3">
    <source>
        <dbReference type="Proteomes" id="UP000290909"/>
    </source>
</evidence>
<organism evidence="2 3">
    <name type="scientific">Acholeplasma hippikon</name>
    <dbReference type="NCBI Taxonomy" id="264636"/>
    <lineage>
        <taxon>Bacteria</taxon>
        <taxon>Bacillati</taxon>
        <taxon>Mycoplasmatota</taxon>
        <taxon>Mollicutes</taxon>
        <taxon>Acholeplasmatales</taxon>
        <taxon>Acholeplasmataceae</taxon>
        <taxon>Acholeplasma</taxon>
    </lineage>
</organism>
<gene>
    <name evidence="2" type="ORF">NCTC10172_00962</name>
</gene>
<dbReference type="GO" id="GO:0046872">
    <property type="term" value="F:metal ion binding"/>
    <property type="evidence" value="ECO:0007669"/>
    <property type="project" value="InterPro"/>
</dbReference>
<dbReference type="InterPro" id="IPR006121">
    <property type="entry name" value="HMA_dom"/>
</dbReference>
<dbReference type="Gene3D" id="3.30.70.100">
    <property type="match status" value="1"/>
</dbReference>